<gene>
    <name evidence="2" type="ORF">BJY01DRAFT_250465</name>
</gene>
<name>A0ABR4JHJ5_9EURO</name>
<dbReference type="Proteomes" id="UP001610446">
    <property type="component" value="Unassembled WGS sequence"/>
</dbReference>
<organism evidence="2 3">
    <name type="scientific">Aspergillus pseudoustus</name>
    <dbReference type="NCBI Taxonomy" id="1810923"/>
    <lineage>
        <taxon>Eukaryota</taxon>
        <taxon>Fungi</taxon>
        <taxon>Dikarya</taxon>
        <taxon>Ascomycota</taxon>
        <taxon>Pezizomycotina</taxon>
        <taxon>Eurotiomycetes</taxon>
        <taxon>Eurotiomycetidae</taxon>
        <taxon>Eurotiales</taxon>
        <taxon>Aspergillaceae</taxon>
        <taxon>Aspergillus</taxon>
        <taxon>Aspergillus subgen. Nidulantes</taxon>
    </lineage>
</organism>
<evidence type="ECO:0000313" key="2">
    <source>
        <dbReference type="EMBL" id="KAL2839511.1"/>
    </source>
</evidence>
<evidence type="ECO:0000313" key="3">
    <source>
        <dbReference type="Proteomes" id="UP001610446"/>
    </source>
</evidence>
<proteinExistence type="predicted"/>
<keyword evidence="1" id="KW-0812">Transmembrane</keyword>
<protein>
    <submittedName>
        <fullName evidence="2">Uncharacterized protein</fullName>
    </submittedName>
</protein>
<keyword evidence="3" id="KW-1185">Reference proteome</keyword>
<keyword evidence="1" id="KW-0472">Membrane</keyword>
<sequence length="540" mass="58007">MKNGGVGFRNHSAPRLTNYGSTWSEDLLFIQPVSTCVDTNLSLDYALLDHESYVSGPTRDPVTLVDRGGFSKLNTTYPMWDPAAQQANPQLRERAYQAAWLSNVFGLSQLNISNVTVGTNAAQPLILNEAEIVPGNESSPVTGRCTSDSHLGSPIEPNPFGCYADERFEIGQEGTIDDAPGMIRSLREGDDFNRTLGKMGNIATSCTFILGTAQRTDAGADPGLPFHAPNSAWSRPMYSCAIAVEATIKTVIFTYNTTADLTGLTVSHVADKSYETESDYPVCAVENLLDMGRFYMRPLWGLVSPDAAAAFPSDQLQTVQKPSIYLPRTSMLLRGHSLTPQDSQNVPGIEFPNSGLDTISSMAYLAQNMITALDLMWTDYAANAVVGTKGSPRASRGGAGSGASSIPVIQKSITTYRTAIEYSVAYAIPAVFALAILLLTSFLALVAFLFGRATLGKMKRYLNATSAGRVMVSVLYRPLSAARAVDNDMPASQWLPSEGRVEIAARKTMPVPVIVAAGAGNFESSTLLKRPAVGQEALRV</sequence>
<comment type="caution">
    <text evidence="2">The sequence shown here is derived from an EMBL/GenBank/DDBJ whole genome shotgun (WGS) entry which is preliminary data.</text>
</comment>
<feature type="transmembrane region" description="Helical" evidence="1">
    <location>
        <begin position="426"/>
        <end position="450"/>
    </location>
</feature>
<dbReference type="EMBL" id="JBFXLU010000132">
    <property type="protein sequence ID" value="KAL2839511.1"/>
    <property type="molecule type" value="Genomic_DNA"/>
</dbReference>
<reference evidence="2 3" key="1">
    <citation type="submission" date="2024-07" db="EMBL/GenBank/DDBJ databases">
        <title>Section-level genome sequencing and comparative genomics of Aspergillus sections Usti and Cavernicolus.</title>
        <authorList>
            <consortium name="Lawrence Berkeley National Laboratory"/>
            <person name="Nybo J.L."/>
            <person name="Vesth T.C."/>
            <person name="Theobald S."/>
            <person name="Frisvad J.C."/>
            <person name="Larsen T.O."/>
            <person name="Kjaerboelling I."/>
            <person name="Rothschild-Mancinelli K."/>
            <person name="Lyhne E.K."/>
            <person name="Kogle M.E."/>
            <person name="Barry K."/>
            <person name="Clum A."/>
            <person name="Na H."/>
            <person name="Ledsgaard L."/>
            <person name="Lin J."/>
            <person name="Lipzen A."/>
            <person name="Kuo A."/>
            <person name="Riley R."/>
            <person name="Mondo S."/>
            <person name="Labutti K."/>
            <person name="Haridas S."/>
            <person name="Pangalinan J."/>
            <person name="Salamov A.A."/>
            <person name="Simmons B.A."/>
            <person name="Magnuson J.K."/>
            <person name="Chen J."/>
            <person name="Drula E."/>
            <person name="Henrissat B."/>
            <person name="Wiebenga A."/>
            <person name="Lubbers R.J."/>
            <person name="Gomes A.C."/>
            <person name="Makela M.R."/>
            <person name="Stajich J."/>
            <person name="Grigoriev I.V."/>
            <person name="Mortensen U.H."/>
            <person name="De Vries R.P."/>
            <person name="Baker S.E."/>
            <person name="Andersen M.R."/>
        </authorList>
    </citation>
    <scope>NUCLEOTIDE SEQUENCE [LARGE SCALE GENOMIC DNA]</scope>
    <source>
        <strain evidence="2 3">CBS 123904</strain>
    </source>
</reference>
<keyword evidence="1" id="KW-1133">Transmembrane helix</keyword>
<evidence type="ECO:0000256" key="1">
    <source>
        <dbReference type="SAM" id="Phobius"/>
    </source>
</evidence>
<accession>A0ABR4JHJ5</accession>